<proteinExistence type="predicted"/>
<dbReference type="EMBL" id="JBFOLJ010000030">
    <property type="protein sequence ID" value="KAL2458318.1"/>
    <property type="molecule type" value="Genomic_DNA"/>
</dbReference>
<protein>
    <submittedName>
        <fullName evidence="1">Uncharacterized protein</fullName>
    </submittedName>
</protein>
<gene>
    <name evidence="1" type="ORF">Fot_55795</name>
</gene>
<reference evidence="2" key="1">
    <citation type="submission" date="2024-07" db="EMBL/GenBank/DDBJ databases">
        <title>Two chromosome-level genome assemblies of Korean endemic species Abeliophyllum distichum and Forsythia ovata (Oleaceae).</title>
        <authorList>
            <person name="Jang H."/>
        </authorList>
    </citation>
    <scope>NUCLEOTIDE SEQUENCE [LARGE SCALE GENOMIC DNA]</scope>
</reference>
<evidence type="ECO:0000313" key="1">
    <source>
        <dbReference type="EMBL" id="KAL2458318.1"/>
    </source>
</evidence>
<keyword evidence="2" id="KW-1185">Reference proteome</keyword>
<name>A0ABD1P4P2_9LAMI</name>
<sequence>MEYTAGPNKLPTSGQQITAKFAFTIVYVESGRIGSGLIRPASPRSALIRPVDLRIRNFSLYSDRVSIGFGTDRIFLPTLLKTYVVRAFPIKGEINESHKVSNNIG</sequence>
<evidence type="ECO:0000313" key="2">
    <source>
        <dbReference type="Proteomes" id="UP001604277"/>
    </source>
</evidence>
<dbReference type="Proteomes" id="UP001604277">
    <property type="component" value="Unassembled WGS sequence"/>
</dbReference>
<dbReference type="AlphaFoldDB" id="A0ABD1P4P2"/>
<organism evidence="1 2">
    <name type="scientific">Forsythia ovata</name>
    <dbReference type="NCBI Taxonomy" id="205694"/>
    <lineage>
        <taxon>Eukaryota</taxon>
        <taxon>Viridiplantae</taxon>
        <taxon>Streptophyta</taxon>
        <taxon>Embryophyta</taxon>
        <taxon>Tracheophyta</taxon>
        <taxon>Spermatophyta</taxon>
        <taxon>Magnoliopsida</taxon>
        <taxon>eudicotyledons</taxon>
        <taxon>Gunneridae</taxon>
        <taxon>Pentapetalae</taxon>
        <taxon>asterids</taxon>
        <taxon>lamiids</taxon>
        <taxon>Lamiales</taxon>
        <taxon>Oleaceae</taxon>
        <taxon>Forsythieae</taxon>
        <taxon>Forsythia</taxon>
    </lineage>
</organism>
<comment type="caution">
    <text evidence="1">The sequence shown here is derived from an EMBL/GenBank/DDBJ whole genome shotgun (WGS) entry which is preliminary data.</text>
</comment>
<accession>A0ABD1P4P2</accession>